<evidence type="ECO:0000256" key="2">
    <source>
        <dbReference type="ARBA" id="ARBA00023125"/>
    </source>
</evidence>
<accession>A0AB39YLR3</accession>
<dbReference type="CDD" id="cd01392">
    <property type="entry name" value="HTH_LacI"/>
    <property type="match status" value="1"/>
</dbReference>
<dbReference type="CDD" id="cd06267">
    <property type="entry name" value="PBP1_LacI_sugar_binding-like"/>
    <property type="match status" value="1"/>
</dbReference>
<dbReference type="SUPFAM" id="SSF53822">
    <property type="entry name" value="Periplasmic binding protein-like I"/>
    <property type="match status" value="1"/>
</dbReference>
<dbReference type="PANTHER" id="PTHR30146">
    <property type="entry name" value="LACI-RELATED TRANSCRIPTIONAL REPRESSOR"/>
    <property type="match status" value="1"/>
</dbReference>
<dbReference type="GO" id="GO:0003700">
    <property type="term" value="F:DNA-binding transcription factor activity"/>
    <property type="evidence" value="ECO:0007669"/>
    <property type="project" value="TreeGrafter"/>
</dbReference>
<evidence type="ECO:0000256" key="1">
    <source>
        <dbReference type="ARBA" id="ARBA00023015"/>
    </source>
</evidence>
<evidence type="ECO:0000313" key="5">
    <source>
        <dbReference type="EMBL" id="XDV71314.1"/>
    </source>
</evidence>
<dbReference type="InterPro" id="IPR000843">
    <property type="entry name" value="HTH_LacI"/>
</dbReference>
<reference evidence="5" key="1">
    <citation type="submission" date="2024-07" db="EMBL/GenBank/DDBJ databases">
        <authorList>
            <person name="Li J."/>
            <person name="Wei H."/>
            <person name="Ma J."/>
        </authorList>
    </citation>
    <scope>NUCLEOTIDE SEQUENCE</scope>
    <source>
        <strain evidence="5">AMU7</strain>
    </source>
</reference>
<dbReference type="AlphaFoldDB" id="A0AB39YLR3"/>
<sequence length="334" mass="35653">MVTLQTVAERAGVSAAVVSAAVSGSKSVRMSPSTRKRVEEAIRELGYVTNHAAKALKTSRTGLVATITPNLSNPVFDEALRGVQDAADANRGAILLSDSDRVSPGSNLLSRLVGTGMVDGFLVRFLTAAEENISIFQQRNVPCVVLNGPTDGVNVCVWVDDYRGIFVGTTHLLKLGHRRIAMLGGPPTPFTEDTRGAGFRDAFSARDLTPPPADAVVRGYDPTAIRSTVSQLMQSSEPPTAIIIDNIVAARGLIAAVADLGLRLPDDLSVVAYHDIPQADYYRPALTTIKMPLYEAGVKGYEVLQRMIAGEKVKSHIVRRPAPKIIDRGSTAAI</sequence>
<dbReference type="SMART" id="SM00354">
    <property type="entry name" value="HTH_LACI"/>
    <property type="match status" value="1"/>
</dbReference>
<dbReference type="InterPro" id="IPR046335">
    <property type="entry name" value="LacI/GalR-like_sensor"/>
</dbReference>
<protein>
    <submittedName>
        <fullName evidence="5">LacI family DNA-binding transcriptional regulator</fullName>
    </submittedName>
</protein>
<proteinExistence type="predicted"/>
<dbReference type="GO" id="GO:0000976">
    <property type="term" value="F:transcription cis-regulatory region binding"/>
    <property type="evidence" value="ECO:0007669"/>
    <property type="project" value="TreeGrafter"/>
</dbReference>
<dbReference type="Gene3D" id="1.10.260.40">
    <property type="entry name" value="lambda repressor-like DNA-binding domains"/>
    <property type="match status" value="1"/>
</dbReference>
<dbReference type="RefSeq" id="WP_280624638.1">
    <property type="nucleotide sequence ID" value="NZ_CP165735.1"/>
</dbReference>
<keyword evidence="1" id="KW-0805">Transcription regulation</keyword>
<dbReference type="Pfam" id="PF13377">
    <property type="entry name" value="Peripla_BP_3"/>
    <property type="match status" value="1"/>
</dbReference>
<gene>
    <name evidence="5" type="ORF">ABQM86_20530</name>
</gene>
<evidence type="ECO:0000259" key="4">
    <source>
        <dbReference type="PROSITE" id="PS50932"/>
    </source>
</evidence>
<dbReference type="Pfam" id="PF00356">
    <property type="entry name" value="LacI"/>
    <property type="match status" value="1"/>
</dbReference>
<dbReference type="Gene3D" id="3.40.50.2300">
    <property type="match status" value="2"/>
</dbReference>
<keyword evidence="2 5" id="KW-0238">DNA-binding</keyword>
<keyword evidence="3" id="KW-0804">Transcription</keyword>
<dbReference type="SUPFAM" id="SSF47413">
    <property type="entry name" value="lambda repressor-like DNA-binding domains"/>
    <property type="match status" value="1"/>
</dbReference>
<dbReference type="InterPro" id="IPR028082">
    <property type="entry name" value="Peripla_BP_I"/>
</dbReference>
<dbReference type="PANTHER" id="PTHR30146:SF155">
    <property type="entry name" value="ALANINE RACEMASE"/>
    <property type="match status" value="1"/>
</dbReference>
<dbReference type="PROSITE" id="PS50932">
    <property type="entry name" value="HTH_LACI_2"/>
    <property type="match status" value="1"/>
</dbReference>
<feature type="domain" description="HTH lacI-type" evidence="4">
    <location>
        <begin position="2"/>
        <end position="58"/>
    </location>
</feature>
<name>A0AB39YLR3_9MICC</name>
<evidence type="ECO:0000256" key="3">
    <source>
        <dbReference type="ARBA" id="ARBA00023163"/>
    </source>
</evidence>
<organism evidence="5">
    <name type="scientific">Paenarthrobacter sp. AMU7</name>
    <dbReference type="NCBI Taxonomy" id="3162492"/>
    <lineage>
        <taxon>Bacteria</taxon>
        <taxon>Bacillati</taxon>
        <taxon>Actinomycetota</taxon>
        <taxon>Actinomycetes</taxon>
        <taxon>Micrococcales</taxon>
        <taxon>Micrococcaceae</taxon>
        <taxon>Paenarthrobacter</taxon>
    </lineage>
</organism>
<dbReference type="InterPro" id="IPR010982">
    <property type="entry name" value="Lambda_DNA-bd_dom_sf"/>
</dbReference>
<dbReference type="EMBL" id="CP165735">
    <property type="protein sequence ID" value="XDV71314.1"/>
    <property type="molecule type" value="Genomic_DNA"/>
</dbReference>